<reference evidence="1 2" key="1">
    <citation type="journal article" date="2019" name="Nat. Microbiol.">
        <title>Wide diversity of methane and short-chain alkane metabolisms in uncultured archaea.</title>
        <authorList>
            <person name="Borrel G."/>
            <person name="Adam P.S."/>
            <person name="McKay L.J."/>
            <person name="Chen L.X."/>
            <person name="Sierra-Garcia I.N."/>
            <person name="Sieber C.M."/>
            <person name="Letourneur Q."/>
            <person name="Ghozlane A."/>
            <person name="Andersen G.L."/>
            <person name="Li W.J."/>
            <person name="Hallam S.J."/>
            <person name="Muyzer G."/>
            <person name="de Oliveira V.M."/>
            <person name="Inskeep W.P."/>
            <person name="Banfield J.F."/>
            <person name="Gribaldo S."/>
        </authorList>
    </citation>
    <scope>NUCLEOTIDE SEQUENCE [LARGE SCALE GENOMIC DNA]</scope>
    <source>
        <strain evidence="1">NM1a</strain>
    </source>
</reference>
<sequence>MRIRHGLYLILDPLETPTSFSMDKILVGSKIRKRYYLGYYTALEFYGCAYSAYNEMYVCIDKQDRLDSFECANQRFVPVFTKDIASGVEAKKYLGQRIYVSSRERTFLDCVNKPKYAGRWEECLKSLEGLSGVNGQKIYRLLHKFDSDFLYRKTGFILELLRDHSR</sequence>
<evidence type="ECO:0000313" key="2">
    <source>
        <dbReference type="Proteomes" id="UP000317158"/>
    </source>
</evidence>
<accession>A0A520KTR7</accession>
<dbReference type="Proteomes" id="UP000317158">
    <property type="component" value="Unassembled WGS sequence"/>
</dbReference>
<dbReference type="AlphaFoldDB" id="A0A520KTR7"/>
<organism evidence="1 2">
    <name type="scientific">Methanoliparum thermophilum</name>
    <dbReference type="NCBI Taxonomy" id="2491083"/>
    <lineage>
        <taxon>Archaea</taxon>
        <taxon>Methanobacteriati</taxon>
        <taxon>Methanobacteriota</taxon>
        <taxon>Candidatus Methanoliparia</taxon>
        <taxon>Candidatus Methanoliparales</taxon>
        <taxon>Candidatus Methanoliparaceae</taxon>
        <taxon>Candidatus Methanoliparum</taxon>
    </lineage>
</organism>
<proteinExistence type="predicted"/>
<gene>
    <name evidence="1" type="ORF">EF806_00905</name>
</gene>
<comment type="caution">
    <text evidence="1">The sequence shown here is derived from an EMBL/GenBank/DDBJ whole genome shotgun (WGS) entry which is preliminary data.</text>
</comment>
<name>A0A520KTR7_METT2</name>
<dbReference type="EMBL" id="RXIF01000002">
    <property type="protein sequence ID" value="RZN65483.1"/>
    <property type="molecule type" value="Genomic_DNA"/>
</dbReference>
<evidence type="ECO:0000313" key="1">
    <source>
        <dbReference type="EMBL" id="RZN65483.1"/>
    </source>
</evidence>
<protein>
    <submittedName>
        <fullName evidence="1">Uncharacterized protein</fullName>
    </submittedName>
</protein>